<dbReference type="PROSITE" id="PS50850">
    <property type="entry name" value="MFS"/>
    <property type="match status" value="1"/>
</dbReference>
<gene>
    <name evidence="7" type="primary">slc22a-3</name>
</gene>
<dbReference type="InterPro" id="IPR005828">
    <property type="entry name" value="MFS_sugar_transport-like"/>
</dbReference>
<protein>
    <submittedName>
        <fullName evidence="7">Slc22a-3</fullName>
    </submittedName>
</protein>
<evidence type="ECO:0000259" key="6">
    <source>
        <dbReference type="PROSITE" id="PS50850"/>
    </source>
</evidence>
<dbReference type="PANTHER" id="PTHR24064">
    <property type="entry name" value="SOLUTE CARRIER FAMILY 22 MEMBER"/>
    <property type="match status" value="1"/>
</dbReference>
<feature type="transmembrane region" description="Helical" evidence="5">
    <location>
        <begin position="20"/>
        <end position="39"/>
    </location>
</feature>
<feature type="transmembrane region" description="Helical" evidence="5">
    <location>
        <begin position="319"/>
        <end position="339"/>
    </location>
</feature>
<feature type="transmembrane region" description="Helical" evidence="5">
    <location>
        <begin position="405"/>
        <end position="430"/>
    </location>
</feature>
<dbReference type="GO" id="GO:0022857">
    <property type="term" value="F:transmembrane transporter activity"/>
    <property type="evidence" value="ECO:0007669"/>
    <property type="project" value="InterPro"/>
</dbReference>
<feature type="domain" description="Major facilitator superfamily (MFS) profile" evidence="6">
    <location>
        <begin position="71"/>
        <end position="494"/>
    </location>
</feature>
<evidence type="ECO:0000256" key="4">
    <source>
        <dbReference type="ARBA" id="ARBA00023136"/>
    </source>
</evidence>
<evidence type="ECO:0000256" key="5">
    <source>
        <dbReference type="SAM" id="Phobius"/>
    </source>
</evidence>
<evidence type="ECO:0000256" key="3">
    <source>
        <dbReference type="ARBA" id="ARBA00022989"/>
    </source>
</evidence>
<feature type="transmembrane region" description="Helical" evidence="5">
    <location>
        <begin position="236"/>
        <end position="254"/>
    </location>
</feature>
<keyword evidence="4 5" id="KW-0472">Membrane</keyword>
<evidence type="ECO:0000256" key="1">
    <source>
        <dbReference type="ARBA" id="ARBA00004141"/>
    </source>
</evidence>
<feature type="transmembrane region" description="Helical" evidence="5">
    <location>
        <begin position="469"/>
        <end position="489"/>
    </location>
</feature>
<dbReference type="InterPro" id="IPR036259">
    <property type="entry name" value="MFS_trans_sf"/>
</dbReference>
<proteinExistence type="evidence at transcript level"/>
<accession>A0A0H3YJ39</accession>
<feature type="transmembrane region" description="Helical" evidence="5">
    <location>
        <begin position="379"/>
        <end position="399"/>
    </location>
</feature>
<keyword evidence="2 5" id="KW-0812">Transmembrane</keyword>
<feature type="transmembrane region" description="Helical" evidence="5">
    <location>
        <begin position="117"/>
        <end position="137"/>
    </location>
</feature>
<dbReference type="Gene3D" id="1.20.1250.20">
    <property type="entry name" value="MFS general substrate transporter like domains"/>
    <property type="match status" value="1"/>
</dbReference>
<dbReference type="InterPro" id="IPR020846">
    <property type="entry name" value="MFS_dom"/>
</dbReference>
<feature type="transmembrane region" description="Helical" evidence="5">
    <location>
        <begin position="209"/>
        <end position="230"/>
    </location>
</feature>
<dbReference type="EMBL" id="KT163601">
    <property type="protein sequence ID" value="AKN21551.1"/>
    <property type="molecule type" value="mRNA"/>
</dbReference>
<feature type="transmembrane region" description="Helical" evidence="5">
    <location>
        <begin position="442"/>
        <end position="463"/>
    </location>
</feature>
<dbReference type="GO" id="GO:0016020">
    <property type="term" value="C:membrane"/>
    <property type="evidence" value="ECO:0007669"/>
    <property type="project" value="UniProtKB-SubCell"/>
</dbReference>
<comment type="subcellular location">
    <subcellularLocation>
        <location evidence="1">Membrane</location>
        <topology evidence="1">Multi-pass membrane protein</topology>
    </subcellularLocation>
</comment>
<evidence type="ECO:0000256" key="2">
    <source>
        <dbReference type="ARBA" id="ARBA00022692"/>
    </source>
</evidence>
<keyword evidence="3 5" id="KW-1133">Transmembrane helix</keyword>
<sequence>MDPEKCLDELGGKNIWILKWFLLISFMKSLPCVFSMYSFQFTGVKPDSFHCALPPNVSRESMIPKERTGDKWEFSSCNQFQSQDNSTIIPCQNGYNYTMKYFTSSIVTEWDLVCDRAILNALATSSFFVMSFFGAIISCSIADRFGRKVVLITAFMCLNLCEFAQTYITSIYVLIVFKLLAGIFQQGCFISGFTMTIELFSLRNRSNACLADTFSWTFSSFILIIYIYFIRDWRNYFFWTSITMLPFCLVFYHLPESIRWMMAKDQTKNAQILLKTATLYSNPPLPEKTFENYDKYKRKQESEKLPHYNVLHIFRETLLLRYQLINSFVWFTTAMTYYGVQVKVVEIGNPFLNFFLSSLVEIPANILCFPIANKYGRKITIGLTNFLVGFSLFMGYILWKYLDSPWPAIIVFLVGKMLNTGIFNLIFMHVSEFFPTTLRTTAVGMSSSCARIGASFGAMIFQITLYHDSIAFVIVIGCCLLTGVLVFCLPETYRKKMPTSIEEIKQWVAHKPIISFH</sequence>
<feature type="transmembrane region" description="Helical" evidence="5">
    <location>
        <begin position="351"/>
        <end position="372"/>
    </location>
</feature>
<dbReference type="AlphaFoldDB" id="A0A0H3YJ39"/>
<dbReference type="Pfam" id="PF00083">
    <property type="entry name" value="Sugar_tr"/>
    <property type="match status" value="1"/>
</dbReference>
<name>A0A0H3YJ39_SCHMD</name>
<dbReference type="SUPFAM" id="SSF103473">
    <property type="entry name" value="MFS general substrate transporter"/>
    <property type="match status" value="1"/>
</dbReference>
<dbReference type="OrthoDB" id="2261376at2759"/>
<reference evidence="7" key="1">
    <citation type="journal article" date="2015" name="Elife">
        <title>Stem cells and fluid flow drive cyst formation in an invertebrate excretory organ.</title>
        <authorList>
            <person name="Thi-Kim Vu H."/>
            <person name="Rink J.C."/>
            <person name="McKinney S.A."/>
            <person name="McClain M."/>
            <person name="Lakshmanaperumal N."/>
            <person name="Alexander R."/>
            <person name="Sanchez Alvarado A."/>
        </authorList>
    </citation>
    <scope>NUCLEOTIDE SEQUENCE</scope>
</reference>
<organism evidence="7">
    <name type="scientific">Schmidtea mediterranea</name>
    <name type="common">Freshwater planarian flatworm</name>
    <dbReference type="NCBI Taxonomy" id="79327"/>
    <lineage>
        <taxon>Eukaryota</taxon>
        <taxon>Metazoa</taxon>
        <taxon>Spiralia</taxon>
        <taxon>Lophotrochozoa</taxon>
        <taxon>Platyhelminthes</taxon>
        <taxon>Rhabditophora</taxon>
        <taxon>Seriata</taxon>
        <taxon>Tricladida</taxon>
        <taxon>Continenticola</taxon>
        <taxon>Geoplanoidea</taxon>
        <taxon>Dugesiidae</taxon>
        <taxon>Schmidtea</taxon>
    </lineage>
</organism>
<feature type="transmembrane region" description="Helical" evidence="5">
    <location>
        <begin position="183"/>
        <end position="202"/>
    </location>
</feature>
<feature type="transmembrane region" description="Helical" evidence="5">
    <location>
        <begin position="149"/>
        <end position="177"/>
    </location>
</feature>
<evidence type="ECO:0000313" key="7">
    <source>
        <dbReference type="EMBL" id="AKN21551.1"/>
    </source>
</evidence>